<dbReference type="PANTHER" id="PTHR35741">
    <property type="entry name" value="FACTOR CWC22-LIKE PROTEIN, PUTATIVE (DUF3245)-RELATED"/>
    <property type="match status" value="1"/>
</dbReference>
<keyword evidence="3" id="KW-1185">Reference proteome</keyword>
<feature type="compositionally biased region" description="Acidic residues" evidence="1">
    <location>
        <begin position="103"/>
        <end position="113"/>
    </location>
</feature>
<reference evidence="2 3" key="1">
    <citation type="submission" date="2024-12" db="EMBL/GenBank/DDBJ databases">
        <title>The unique morphological basis and parallel evolutionary history of personate flowers in Penstemon.</title>
        <authorList>
            <person name="Depatie T.H."/>
            <person name="Wessinger C.A."/>
        </authorList>
    </citation>
    <scope>NUCLEOTIDE SEQUENCE [LARGE SCALE GENOMIC DNA]</scope>
    <source>
        <strain evidence="2">WTNN_2</strain>
        <tissue evidence="2">Leaf</tissue>
    </source>
</reference>
<sequence>MTSKEEDSKKKPQPQLVKLNRAFKVAEQWVNNMSNSSVIDKSTAVDLEGRPSRLGIGATVPKQSSFALSNDPVERKLLAKLQSHQRNVTKKAEDLTSSAKDGDIDEDSDEEESESKAKAFSKKRPPSVKSFVHAKKKAR</sequence>
<feature type="region of interest" description="Disordered" evidence="1">
    <location>
        <begin position="83"/>
        <end position="139"/>
    </location>
</feature>
<feature type="compositionally biased region" description="Basic residues" evidence="1">
    <location>
        <begin position="119"/>
        <end position="139"/>
    </location>
</feature>
<dbReference type="AlphaFoldDB" id="A0ABD3RPL0"/>
<gene>
    <name evidence="2" type="ORF">ACJIZ3_016101</name>
</gene>
<proteinExistence type="predicted"/>
<organism evidence="2 3">
    <name type="scientific">Penstemon smallii</name>
    <dbReference type="NCBI Taxonomy" id="265156"/>
    <lineage>
        <taxon>Eukaryota</taxon>
        <taxon>Viridiplantae</taxon>
        <taxon>Streptophyta</taxon>
        <taxon>Embryophyta</taxon>
        <taxon>Tracheophyta</taxon>
        <taxon>Spermatophyta</taxon>
        <taxon>Magnoliopsida</taxon>
        <taxon>eudicotyledons</taxon>
        <taxon>Gunneridae</taxon>
        <taxon>Pentapetalae</taxon>
        <taxon>asterids</taxon>
        <taxon>lamiids</taxon>
        <taxon>Lamiales</taxon>
        <taxon>Plantaginaceae</taxon>
        <taxon>Cheloneae</taxon>
        <taxon>Penstemon</taxon>
    </lineage>
</organism>
<protein>
    <submittedName>
        <fullName evidence="2">Uncharacterized protein</fullName>
    </submittedName>
</protein>
<dbReference type="InterPro" id="IPR021641">
    <property type="entry name" value="DUF3245"/>
</dbReference>
<dbReference type="PANTHER" id="PTHR35741:SF1">
    <property type="entry name" value="FACTOR CWC22-LIKE PROTEIN, PUTATIVE (DUF3245)-RELATED"/>
    <property type="match status" value="1"/>
</dbReference>
<dbReference type="Proteomes" id="UP001634393">
    <property type="component" value="Unassembled WGS sequence"/>
</dbReference>
<dbReference type="Pfam" id="PF11595">
    <property type="entry name" value="DUF3245"/>
    <property type="match status" value="1"/>
</dbReference>
<name>A0ABD3RPL0_9LAMI</name>
<dbReference type="EMBL" id="JBJXBP010000008">
    <property type="protein sequence ID" value="KAL3814833.1"/>
    <property type="molecule type" value="Genomic_DNA"/>
</dbReference>
<evidence type="ECO:0000313" key="3">
    <source>
        <dbReference type="Proteomes" id="UP001634393"/>
    </source>
</evidence>
<evidence type="ECO:0000313" key="2">
    <source>
        <dbReference type="EMBL" id="KAL3814833.1"/>
    </source>
</evidence>
<accession>A0ABD3RPL0</accession>
<comment type="caution">
    <text evidence="2">The sequence shown here is derived from an EMBL/GenBank/DDBJ whole genome shotgun (WGS) entry which is preliminary data.</text>
</comment>
<evidence type="ECO:0000256" key="1">
    <source>
        <dbReference type="SAM" id="MobiDB-lite"/>
    </source>
</evidence>